<proteinExistence type="predicted"/>
<dbReference type="GO" id="GO:0031380">
    <property type="term" value="C:nuclear RNA-directed RNA polymerase complex"/>
    <property type="evidence" value="ECO:0007669"/>
    <property type="project" value="TreeGrafter"/>
</dbReference>
<dbReference type="InterPro" id="IPR027417">
    <property type="entry name" value="P-loop_NTPase"/>
</dbReference>
<evidence type="ECO:0000259" key="1">
    <source>
        <dbReference type="Pfam" id="PF13087"/>
    </source>
</evidence>
<dbReference type="Gene3D" id="3.40.50.300">
    <property type="entry name" value="P-loop containing nucleotide triphosphate hydrolases"/>
    <property type="match status" value="3"/>
</dbReference>
<feature type="domain" description="DNA2/NAM7 helicase-like C-terminal" evidence="1">
    <location>
        <begin position="906"/>
        <end position="1115"/>
    </location>
</feature>
<reference evidence="2" key="2">
    <citation type="journal article" name="Front. Microbiol.">
        <title>Degradative Capacity of Two Strains of Rhodonia placenta: From Phenotype to Genotype.</title>
        <authorList>
            <person name="Kolle M."/>
            <person name="Horta M.A.C."/>
            <person name="Nowrousian M."/>
            <person name="Ohm R.A."/>
            <person name="Benz J.P."/>
            <person name="Pilgard A."/>
        </authorList>
    </citation>
    <scope>NUCLEOTIDE SEQUENCE</scope>
    <source>
        <strain evidence="2">FPRL280</strain>
    </source>
</reference>
<dbReference type="PANTHER" id="PTHR10887:SF341">
    <property type="entry name" value="NFX1-TYPE ZINC FINGER-CONTAINING PROTEIN 1"/>
    <property type="match status" value="1"/>
</dbReference>
<dbReference type="AlphaFoldDB" id="A0A8H7NYN0"/>
<dbReference type="InterPro" id="IPR041679">
    <property type="entry name" value="DNA2/NAM7-like_C"/>
</dbReference>
<accession>A0A8H7NYN0</accession>
<protein>
    <recommendedName>
        <fullName evidence="1">DNA2/NAM7 helicase-like C-terminal domain-containing protein</fullName>
    </recommendedName>
</protein>
<name>A0A8H7NYN0_9APHY</name>
<sequence>MKMQGFVKILASVNDKNLAWGNALLRIGDILQYHPVAITSRRSQSLSFQKGYLPILEYLASNLVLKTTRRKNIISLYTVVENNYDAVHKVIDECVGGMIEAKSWKDPAALSPRDDIDGVLIFKVLTTVLFQMFTLFKDVVRTHRGVAQLVNDVIVWFETWSQDVSADPPCFQDILTDLPQKARASSISRLREEVTRLHDIVQRESDAIERKTRPQAVRARVLNQPTRGLNPQLVLAYDPPGNLRSEGPRHDNDATDIRDIRIPPTNDELLCAVHPYLPPFRPDAPHHLRADSMARHVDILFRLLREELISTMRSSIRELQSDLTTMWQINNRDREQTTLEGILASRGGVYRSTGPDSAFFQVYTGVSFADVRTERQTVTVGLVVDTPDHLDARSHEASTRYQYWQYSKRLQSGNLVALLIVEQGTLAIYLGVLASTNVSIAKSSQDSAHTIQIRVSFFDAEVQLRALRRENLSVGDSTFAFLIDNSVMFEAARPFLHRLQTIEPTEIPFARYIAHTNSLNAIELRPPRYATTTGFEFKLSCLEKPGYGERIDDLNISVAGATDVARQQLMDSSELDSFVGKEIVRVLIASGIKPIVLVAFTNHALDHLLAEILDANITTNFVRIGSRVSDERLTPYTLDHLEDVGDQSMEHSVVQQYRSVQSMQRDLEDTMRSIQLSDLDWHEISSFLDIHYPEHAESFFAPPLWIAGHFQDISEDEEENDSLSRTIYGFWRRGLDINFVSQAESERQRQKQARSSMTTSFDAPATQFLKPFGFRTQLPLIPSSERTNQELQSVNVWSMSLIERAQLSSEWEVRVRDMASQQYEPMLKEYKEECRAYRDMRNEGVCPRILMIEEAGQVLEAHALACLVPSVEHLVCIGDPEQLRPNLSTYSLSVDSEQGSRLFKFDRSLMERLSTNGLPMSQINMQRRMRPTISHFIKCILYPKLEDNEVVLQYPPVQGMQKDVFFYSHTNRENGTEDSVSKFNDFEVRMIRDMVLYFLKQGIYNGSGDIAVLCAYLGQLQRVRAALRDQDQLAQQGLDEVEEPELEEILVTKHVRLGTVDNFQGQEAKIVLVSLVRNSGSCENNSASIGFLKSSNRINVMLSRAKHGLYILGNAVDLRRNQTWSMVIVEMEMREQIGYGFPIACDRHPEQKHLIIKPGDLDRLAPEGGCLLRCEFRLPCGHYCPSVVSRFIRSSNTAYTVIVSYRTRQSSKHAV</sequence>
<dbReference type="Proteomes" id="UP000639403">
    <property type="component" value="Unassembled WGS sequence"/>
</dbReference>
<dbReference type="GO" id="GO:0031048">
    <property type="term" value="P:regulatory ncRNA-mediated heterochromatin formation"/>
    <property type="evidence" value="ECO:0007669"/>
    <property type="project" value="TreeGrafter"/>
</dbReference>
<reference evidence="2" key="1">
    <citation type="submission" date="2020-11" db="EMBL/GenBank/DDBJ databases">
        <authorList>
            <person name="Koelle M."/>
            <person name="Horta M.A.C."/>
            <person name="Nowrousian M."/>
            <person name="Ohm R.A."/>
            <person name="Benz P."/>
            <person name="Pilgard A."/>
        </authorList>
    </citation>
    <scope>NUCLEOTIDE SEQUENCE</scope>
    <source>
        <strain evidence="2">FPRL280</strain>
    </source>
</reference>
<gene>
    <name evidence="2" type="ORF">IEO21_07111</name>
</gene>
<evidence type="ECO:0000313" key="2">
    <source>
        <dbReference type="EMBL" id="KAF9810152.1"/>
    </source>
</evidence>
<organism evidence="2 3">
    <name type="scientific">Rhodonia placenta</name>
    <dbReference type="NCBI Taxonomy" id="104341"/>
    <lineage>
        <taxon>Eukaryota</taxon>
        <taxon>Fungi</taxon>
        <taxon>Dikarya</taxon>
        <taxon>Basidiomycota</taxon>
        <taxon>Agaricomycotina</taxon>
        <taxon>Agaricomycetes</taxon>
        <taxon>Polyporales</taxon>
        <taxon>Adustoporiaceae</taxon>
        <taxon>Rhodonia</taxon>
    </lineage>
</organism>
<dbReference type="PANTHER" id="PTHR10887">
    <property type="entry name" value="DNA2/NAM7 HELICASE FAMILY"/>
    <property type="match status" value="1"/>
</dbReference>
<dbReference type="SUPFAM" id="SSF52540">
    <property type="entry name" value="P-loop containing nucleoside triphosphate hydrolases"/>
    <property type="match status" value="1"/>
</dbReference>
<dbReference type="InterPro" id="IPR047187">
    <property type="entry name" value="SF1_C_Upf1"/>
</dbReference>
<dbReference type="InterPro" id="IPR045055">
    <property type="entry name" value="DNA2/NAM7-like"/>
</dbReference>
<evidence type="ECO:0000313" key="3">
    <source>
        <dbReference type="Proteomes" id="UP000639403"/>
    </source>
</evidence>
<dbReference type="CDD" id="cd18808">
    <property type="entry name" value="SF1_C_Upf1"/>
    <property type="match status" value="1"/>
</dbReference>
<dbReference type="EMBL" id="JADOXO010000186">
    <property type="protein sequence ID" value="KAF9810152.1"/>
    <property type="molecule type" value="Genomic_DNA"/>
</dbReference>
<comment type="caution">
    <text evidence="2">The sequence shown here is derived from an EMBL/GenBank/DDBJ whole genome shotgun (WGS) entry which is preliminary data.</text>
</comment>
<dbReference type="Pfam" id="PF13087">
    <property type="entry name" value="AAA_12"/>
    <property type="match status" value="1"/>
</dbReference>